<keyword evidence="2" id="KW-1185">Reference proteome</keyword>
<evidence type="ECO:0000313" key="2">
    <source>
        <dbReference type="Proteomes" id="UP000499080"/>
    </source>
</evidence>
<protein>
    <recommendedName>
        <fullName evidence="3">Reverse transcriptase domain-containing protein</fullName>
    </recommendedName>
</protein>
<accession>A0A4Y2FJA4</accession>
<dbReference type="EMBL" id="BGPR01000904">
    <property type="protein sequence ID" value="GBM39664.1"/>
    <property type="molecule type" value="Genomic_DNA"/>
</dbReference>
<gene>
    <name evidence="1" type="ORF">AVEN_104885_1</name>
</gene>
<reference evidence="1 2" key="1">
    <citation type="journal article" date="2019" name="Sci. Rep.">
        <title>Orb-weaving spider Araneus ventricosus genome elucidates the spidroin gene catalogue.</title>
        <authorList>
            <person name="Kono N."/>
            <person name="Nakamura H."/>
            <person name="Ohtoshi R."/>
            <person name="Moran D.A.P."/>
            <person name="Shinohara A."/>
            <person name="Yoshida Y."/>
            <person name="Fujiwara M."/>
            <person name="Mori M."/>
            <person name="Tomita M."/>
            <person name="Arakawa K."/>
        </authorList>
    </citation>
    <scope>NUCLEOTIDE SEQUENCE [LARGE SCALE GENOMIC DNA]</scope>
</reference>
<evidence type="ECO:0008006" key="3">
    <source>
        <dbReference type="Google" id="ProtNLM"/>
    </source>
</evidence>
<dbReference type="Proteomes" id="UP000499080">
    <property type="component" value="Unassembled WGS sequence"/>
</dbReference>
<proteinExistence type="predicted"/>
<dbReference type="AlphaFoldDB" id="A0A4Y2FJA4"/>
<comment type="caution">
    <text evidence="1">The sequence shown here is derived from an EMBL/GenBank/DDBJ whole genome shotgun (WGS) entry which is preliminary data.</text>
</comment>
<sequence length="108" mass="12577">MTFILVEDYNIEAIKNKLRFCVSKLESWYNEWHMDNAPQKSNIINLSSWRSTIGFPVLFRGCSIPWFNNVHFLGIQSATTFSFHSHTEQLKTRAFKKLIVIKGLAAPR</sequence>
<name>A0A4Y2FJA4_ARAVE</name>
<evidence type="ECO:0000313" key="1">
    <source>
        <dbReference type="EMBL" id="GBM39664.1"/>
    </source>
</evidence>
<organism evidence="1 2">
    <name type="scientific">Araneus ventricosus</name>
    <name type="common">Orbweaver spider</name>
    <name type="synonym">Epeira ventricosa</name>
    <dbReference type="NCBI Taxonomy" id="182803"/>
    <lineage>
        <taxon>Eukaryota</taxon>
        <taxon>Metazoa</taxon>
        <taxon>Ecdysozoa</taxon>
        <taxon>Arthropoda</taxon>
        <taxon>Chelicerata</taxon>
        <taxon>Arachnida</taxon>
        <taxon>Araneae</taxon>
        <taxon>Araneomorphae</taxon>
        <taxon>Entelegynae</taxon>
        <taxon>Araneoidea</taxon>
        <taxon>Araneidae</taxon>
        <taxon>Araneus</taxon>
    </lineage>
</organism>